<dbReference type="AlphaFoldDB" id="S8EAR0"/>
<dbReference type="OrthoDB" id="1725189at2759"/>
<accession>S8EAR0</accession>
<comment type="caution">
    <text evidence="2">The sequence shown here is derived from an EMBL/GenBank/DDBJ whole genome shotgun (WGS) entry which is preliminary data.</text>
</comment>
<evidence type="ECO:0000313" key="2">
    <source>
        <dbReference type="EMBL" id="EPS72968.1"/>
    </source>
</evidence>
<evidence type="ECO:0000313" key="3">
    <source>
        <dbReference type="Proteomes" id="UP000015453"/>
    </source>
</evidence>
<feature type="compositionally biased region" description="Basic and acidic residues" evidence="1">
    <location>
        <begin position="60"/>
        <end position="85"/>
    </location>
</feature>
<evidence type="ECO:0000256" key="1">
    <source>
        <dbReference type="SAM" id="MobiDB-lite"/>
    </source>
</evidence>
<sequence length="155" mass="18232">PPSVPPGLGQNRPRNPYFFYGHRKPTQNRPTVRGGFISNRRASIPETRSRPSFDSIQPRFDLRKWDPDDDEKKLDRKPPLGRDPSENFFQVAKNLSPIARYIVDAFKKHKHWNPRLVEELNKLRRVTPKLVAEVLRFPYTDPRLSSKFFHWAGTE</sequence>
<gene>
    <name evidence="2" type="ORF">M569_01787</name>
</gene>
<organism evidence="2 3">
    <name type="scientific">Genlisea aurea</name>
    <dbReference type="NCBI Taxonomy" id="192259"/>
    <lineage>
        <taxon>Eukaryota</taxon>
        <taxon>Viridiplantae</taxon>
        <taxon>Streptophyta</taxon>
        <taxon>Embryophyta</taxon>
        <taxon>Tracheophyta</taxon>
        <taxon>Spermatophyta</taxon>
        <taxon>Magnoliopsida</taxon>
        <taxon>eudicotyledons</taxon>
        <taxon>Gunneridae</taxon>
        <taxon>Pentapetalae</taxon>
        <taxon>asterids</taxon>
        <taxon>lamiids</taxon>
        <taxon>Lamiales</taxon>
        <taxon>Lentibulariaceae</taxon>
        <taxon>Genlisea</taxon>
    </lineage>
</organism>
<dbReference type="EMBL" id="AUSU01000621">
    <property type="protein sequence ID" value="EPS72968.1"/>
    <property type="molecule type" value="Genomic_DNA"/>
</dbReference>
<feature type="region of interest" description="Disordered" evidence="1">
    <location>
        <begin position="1"/>
        <end position="86"/>
    </location>
</feature>
<dbReference type="Proteomes" id="UP000015453">
    <property type="component" value="Unassembled WGS sequence"/>
</dbReference>
<proteinExistence type="predicted"/>
<protein>
    <submittedName>
        <fullName evidence="2">Uncharacterized protein</fullName>
    </submittedName>
</protein>
<keyword evidence="3" id="KW-1185">Reference proteome</keyword>
<name>S8EAR0_9LAMI</name>
<feature type="non-terminal residue" evidence="2">
    <location>
        <position position="1"/>
    </location>
</feature>
<reference evidence="2 3" key="1">
    <citation type="journal article" date="2013" name="BMC Genomics">
        <title>The miniature genome of a carnivorous plant Genlisea aurea contains a low number of genes and short non-coding sequences.</title>
        <authorList>
            <person name="Leushkin E.V."/>
            <person name="Sutormin R.A."/>
            <person name="Nabieva E.R."/>
            <person name="Penin A.A."/>
            <person name="Kondrashov A.S."/>
            <person name="Logacheva M.D."/>
        </authorList>
    </citation>
    <scope>NUCLEOTIDE SEQUENCE [LARGE SCALE GENOMIC DNA]</scope>
</reference>
<feature type="non-terminal residue" evidence="2">
    <location>
        <position position="155"/>
    </location>
</feature>